<organism evidence="2 3">
    <name type="scientific">Persicimonas caeni</name>
    <dbReference type="NCBI Taxonomy" id="2292766"/>
    <lineage>
        <taxon>Bacteria</taxon>
        <taxon>Deltaproteobacteria</taxon>
        <taxon>Bradymonadales</taxon>
        <taxon>Bradymonadaceae</taxon>
        <taxon>Persicimonas</taxon>
    </lineage>
</organism>
<protein>
    <submittedName>
        <fullName evidence="2">Uncharacterized protein</fullName>
    </submittedName>
</protein>
<dbReference type="AlphaFoldDB" id="A0A4Y6PS31"/>
<reference evidence="2 3" key="1">
    <citation type="submission" date="2019-06" db="EMBL/GenBank/DDBJ databases">
        <title>Persicimonas caeni gen. nov., sp. nov., a predatory bacterium isolated from solar saltern.</title>
        <authorList>
            <person name="Wang S."/>
        </authorList>
    </citation>
    <scope>NUCLEOTIDE SEQUENCE [LARGE SCALE GENOMIC DNA]</scope>
    <source>
        <strain evidence="2 3">YN101</strain>
    </source>
</reference>
<gene>
    <name evidence="2" type="ORF">FIV42_10355</name>
</gene>
<feature type="transmembrane region" description="Helical" evidence="1">
    <location>
        <begin position="21"/>
        <end position="42"/>
    </location>
</feature>
<dbReference type="EMBL" id="CP041186">
    <property type="protein sequence ID" value="QDG51121.1"/>
    <property type="molecule type" value="Genomic_DNA"/>
</dbReference>
<keyword evidence="1" id="KW-1133">Transmembrane helix</keyword>
<keyword evidence="3" id="KW-1185">Reference proteome</keyword>
<accession>A0A4Y6PS31</accession>
<evidence type="ECO:0000313" key="3">
    <source>
        <dbReference type="Proteomes" id="UP000315995"/>
    </source>
</evidence>
<evidence type="ECO:0000313" key="2">
    <source>
        <dbReference type="EMBL" id="QDG51121.1"/>
    </source>
</evidence>
<keyword evidence="1" id="KW-0472">Membrane</keyword>
<sequence>MSHRFPMNVWERFARDERGTALTEFIIVLPIFVIIFAGIGHLTRLNKTAIRLGGTAYKQMWEKAKKVQTDDPGVHVVPAGAASMMQNNMATYTGLQEEAGMKQIVQHETSNHAAGLLQSGHMGESYNRVRRARQNIEIRYIDAELTSQLSGVTGESAYAQRLFDDSGSASTFYPGSSSAVSSHGLRPVIAAGTRYGTVVGSDNGSVDVGGREIELAHYFTTLVAPKPSSEEAASAVARSAMWGNGPYDNLLGIATDQPLQSESLDVPTIEGAFGGGSP</sequence>
<keyword evidence="1" id="KW-0812">Transmembrane</keyword>
<dbReference type="RefSeq" id="WP_141197606.1">
    <property type="nucleotide sequence ID" value="NZ_CP041186.1"/>
</dbReference>
<proteinExistence type="predicted"/>
<name>A0A4Y6PS31_PERCE</name>
<accession>A0A5B8Y385</accession>
<dbReference type="Proteomes" id="UP000315995">
    <property type="component" value="Chromosome"/>
</dbReference>
<evidence type="ECO:0000256" key="1">
    <source>
        <dbReference type="SAM" id="Phobius"/>
    </source>
</evidence>